<gene>
    <name evidence="3" type="ORF">OHK93_007543</name>
</gene>
<keyword evidence="4" id="KW-1185">Reference proteome</keyword>
<organism evidence="3 4">
    <name type="scientific">Ramalina farinacea</name>
    <dbReference type="NCBI Taxonomy" id="258253"/>
    <lineage>
        <taxon>Eukaryota</taxon>
        <taxon>Fungi</taxon>
        <taxon>Dikarya</taxon>
        <taxon>Ascomycota</taxon>
        <taxon>Pezizomycotina</taxon>
        <taxon>Lecanoromycetes</taxon>
        <taxon>OSLEUM clade</taxon>
        <taxon>Lecanoromycetidae</taxon>
        <taxon>Lecanorales</taxon>
        <taxon>Lecanorineae</taxon>
        <taxon>Ramalinaceae</taxon>
        <taxon>Ramalina</taxon>
    </lineage>
</organism>
<proteinExistence type="predicted"/>
<dbReference type="PANTHER" id="PTHR38886">
    <property type="entry name" value="SESA DOMAIN-CONTAINING PROTEIN"/>
    <property type="match status" value="1"/>
</dbReference>
<comment type="caution">
    <text evidence="3">The sequence shown here is derived from an EMBL/GenBank/DDBJ whole genome shotgun (WGS) entry which is preliminary data.</text>
</comment>
<dbReference type="PANTHER" id="PTHR38886:SF1">
    <property type="entry name" value="NACHT-NTPASE AND P-LOOP NTPASES N-TERMINAL DOMAIN-CONTAINING PROTEIN"/>
    <property type="match status" value="1"/>
</dbReference>
<evidence type="ECO:0000313" key="3">
    <source>
        <dbReference type="EMBL" id="MDI1488269.1"/>
    </source>
</evidence>
<dbReference type="InterPro" id="IPR031348">
    <property type="entry name" value="PigL_N"/>
</dbReference>
<dbReference type="Pfam" id="PF17111">
    <property type="entry name" value="PigL_N"/>
    <property type="match status" value="1"/>
</dbReference>
<accession>A0AA43QMU9</accession>
<evidence type="ECO:0000313" key="4">
    <source>
        <dbReference type="Proteomes" id="UP001161017"/>
    </source>
</evidence>
<name>A0AA43QMU9_9LECA</name>
<evidence type="ECO:0008006" key="5">
    <source>
        <dbReference type="Google" id="ProtNLM"/>
    </source>
</evidence>
<dbReference type="EMBL" id="JAPUFD010000007">
    <property type="protein sequence ID" value="MDI1488269.1"/>
    <property type="molecule type" value="Genomic_DNA"/>
</dbReference>
<dbReference type="Proteomes" id="UP001161017">
    <property type="component" value="Unassembled WGS sequence"/>
</dbReference>
<evidence type="ECO:0000259" key="1">
    <source>
        <dbReference type="Pfam" id="PF17111"/>
    </source>
</evidence>
<reference evidence="3" key="1">
    <citation type="journal article" date="2023" name="Genome Biol. Evol.">
        <title>First Whole Genome Sequence and Flow Cytometry Genome Size Data for the Lichen-Forming Fungus Ramalina farinacea (Ascomycota).</title>
        <authorList>
            <person name="Llewellyn T."/>
            <person name="Mian S."/>
            <person name="Hill R."/>
            <person name="Leitch I.J."/>
            <person name="Gaya E."/>
        </authorList>
    </citation>
    <scope>NUCLEOTIDE SEQUENCE</scope>
    <source>
        <strain evidence="3">LIQ254RAFAR</strain>
    </source>
</reference>
<dbReference type="AlphaFoldDB" id="A0AA43QMU9"/>
<dbReference type="Pfam" id="PF22893">
    <property type="entry name" value="ULD_2"/>
    <property type="match status" value="1"/>
</dbReference>
<sequence>MGLKLIKDSVEAFDTKKGSAKQFGDLVREVGSLQGCLRSVQELLADETLPHQQHVALENATHACQQCIVDFLDSISKYQPHLQAGAKGFLPKFRKIQWALCHKEDVKTFREQLGRHSSSINMLLTTFQAKKALGRREHTDGTVSVANAEANLAAMMQTLSFEQRQCFLIIMNQNKELLQSVQDMRNMLEYQTSVPPQVLLQQPVILLDPFGRLAPFHLDFIDSSECFIAVLRARFSHAGVSASALSKLDEQEFAIQDSRGKRPIDLDKPWNRVFHPGQHVDMRMTFHRFACPPSTCPSCHESNGTDDDDDEVECHGCGLFYQNLQAISKSSREWTTHMPNHRDVIISGEQIPYIVRRSNKEPQLKVFRPPTEAEDAHFDGYRRIQLVSQPLALLDPMFPALQLIEDFIHFADLLEDVPHDISPYQANISHLHQRAKVFMMERDSDFPAFSSFSQIEQVRKRLTTETLTLRHYIDLLVKSLCNDPNTKELVKYIKPSE</sequence>
<dbReference type="InterPro" id="IPR054464">
    <property type="entry name" value="ULD_fung"/>
</dbReference>
<evidence type="ECO:0000259" key="2">
    <source>
        <dbReference type="Pfam" id="PF22893"/>
    </source>
</evidence>
<feature type="domain" description="Ubiquitin-like" evidence="2">
    <location>
        <begin position="201"/>
        <end position="287"/>
    </location>
</feature>
<protein>
    <recommendedName>
        <fullName evidence="5">Fungal N-terminal domain-containing protein</fullName>
    </recommendedName>
</protein>
<feature type="domain" description="Azaphilone pigments biosynthesis cluster protein L N-terminal" evidence="1">
    <location>
        <begin position="8"/>
        <end position="160"/>
    </location>
</feature>